<keyword evidence="5 8" id="KW-1133">Transmembrane helix</keyword>
<comment type="caution">
    <text evidence="9">The sequence shown here is derived from an EMBL/GenBank/DDBJ whole genome shotgun (WGS) entry which is preliminary data.</text>
</comment>
<evidence type="ECO:0000256" key="7">
    <source>
        <dbReference type="SAM" id="MobiDB-lite"/>
    </source>
</evidence>
<dbReference type="Gene3D" id="1.10.287.3510">
    <property type="match status" value="1"/>
</dbReference>
<dbReference type="PANTHER" id="PTHR34583">
    <property type="entry name" value="ANTIPORTER SUBUNIT MNHC2-RELATED"/>
    <property type="match status" value="1"/>
</dbReference>
<dbReference type="NCBIfam" id="NF006573">
    <property type="entry name" value="PRK09094.1"/>
    <property type="match status" value="1"/>
</dbReference>
<dbReference type="GO" id="GO:0005886">
    <property type="term" value="C:plasma membrane"/>
    <property type="evidence" value="ECO:0007669"/>
    <property type="project" value="UniProtKB-SubCell"/>
</dbReference>
<dbReference type="AlphaFoldDB" id="A0A0R0AIZ9"/>
<evidence type="ECO:0000256" key="5">
    <source>
        <dbReference type="ARBA" id="ARBA00022989"/>
    </source>
</evidence>
<dbReference type="STRING" id="676599.ARC20_11350"/>
<dbReference type="InterPro" id="IPR039428">
    <property type="entry name" value="NUOK/Mnh_C1-like"/>
</dbReference>
<feature type="region of interest" description="Disordered" evidence="7">
    <location>
        <begin position="103"/>
        <end position="126"/>
    </location>
</feature>
<comment type="similarity">
    <text evidence="2">Belongs to the CPA3 antiporters (TC 2.A.63) subunit C family.</text>
</comment>
<comment type="subcellular location">
    <subcellularLocation>
        <location evidence="1">Cell membrane</location>
        <topology evidence="1">Multi-pass membrane protein</topology>
    </subcellularLocation>
</comment>
<keyword evidence="4 8" id="KW-0812">Transmembrane</keyword>
<keyword evidence="3" id="KW-1003">Cell membrane</keyword>
<evidence type="ECO:0000256" key="2">
    <source>
        <dbReference type="ARBA" id="ARBA00010388"/>
    </source>
</evidence>
<protein>
    <submittedName>
        <fullName evidence="9">NADH-ubiquinone oxidoreductase subunit 4L</fullName>
    </submittedName>
</protein>
<reference evidence="9 10" key="1">
    <citation type="submission" date="2015-10" db="EMBL/GenBank/DDBJ databases">
        <title>Genome sequencing and analysis of members of genus Stenotrophomonas.</title>
        <authorList>
            <person name="Patil P.P."/>
            <person name="Midha S."/>
            <person name="Patil P.B."/>
        </authorList>
    </citation>
    <scope>NUCLEOTIDE SEQUENCE [LARGE SCALE GENOMIC DNA]</scope>
    <source>
        <strain evidence="9 10">JCM 16536</strain>
    </source>
</reference>
<dbReference type="RefSeq" id="WP_057646982.1">
    <property type="nucleotide sequence ID" value="NZ_LLXU01000085.1"/>
</dbReference>
<evidence type="ECO:0000313" key="9">
    <source>
        <dbReference type="EMBL" id="KRG41802.1"/>
    </source>
</evidence>
<evidence type="ECO:0000256" key="6">
    <source>
        <dbReference type="ARBA" id="ARBA00023136"/>
    </source>
</evidence>
<name>A0A0R0AIZ9_9GAMM</name>
<evidence type="ECO:0000256" key="4">
    <source>
        <dbReference type="ARBA" id="ARBA00022692"/>
    </source>
</evidence>
<accession>A0A0R0AIZ9</accession>
<organism evidence="9 10">
    <name type="scientific">Stenotrophomonas panacihumi</name>
    <dbReference type="NCBI Taxonomy" id="676599"/>
    <lineage>
        <taxon>Bacteria</taxon>
        <taxon>Pseudomonadati</taxon>
        <taxon>Pseudomonadota</taxon>
        <taxon>Gammaproteobacteria</taxon>
        <taxon>Lysobacterales</taxon>
        <taxon>Lysobacteraceae</taxon>
        <taxon>Stenotrophomonas</taxon>
    </lineage>
</organism>
<dbReference type="Proteomes" id="UP000051802">
    <property type="component" value="Unassembled WGS sequence"/>
</dbReference>
<keyword evidence="6 8" id="KW-0472">Membrane</keyword>
<feature type="compositionally biased region" description="Basic and acidic residues" evidence="7">
    <location>
        <begin position="103"/>
        <end position="113"/>
    </location>
</feature>
<dbReference type="OrthoDB" id="9799219at2"/>
<evidence type="ECO:0000256" key="3">
    <source>
        <dbReference type="ARBA" id="ARBA00022475"/>
    </source>
</evidence>
<feature type="transmembrane region" description="Helical" evidence="8">
    <location>
        <begin position="75"/>
        <end position="95"/>
    </location>
</feature>
<proteinExistence type="inferred from homology"/>
<evidence type="ECO:0000313" key="10">
    <source>
        <dbReference type="Proteomes" id="UP000051802"/>
    </source>
</evidence>
<dbReference type="EMBL" id="LLXU01000085">
    <property type="protein sequence ID" value="KRG41802.1"/>
    <property type="molecule type" value="Genomic_DNA"/>
</dbReference>
<evidence type="ECO:0000256" key="1">
    <source>
        <dbReference type="ARBA" id="ARBA00004651"/>
    </source>
</evidence>
<evidence type="ECO:0000256" key="8">
    <source>
        <dbReference type="SAM" id="Phobius"/>
    </source>
</evidence>
<sequence>MELALATAIGLLTACGIYLLLRARSFDVILGLTFLSYATNLLIFAGGRLREGQAPVLRDGVAPTLAQHTDPLPQALVLTAIVIAFAMTAVSLVLAMRSRADNGSDHVDGHEDEPLAAQANGGEDAR</sequence>
<gene>
    <name evidence="9" type="ORF">ARC20_11350</name>
</gene>
<keyword evidence="9" id="KW-0830">Ubiquinone</keyword>
<dbReference type="PANTHER" id="PTHR34583:SF2">
    <property type="entry name" value="ANTIPORTER SUBUNIT MNHC2-RELATED"/>
    <property type="match status" value="1"/>
</dbReference>
<keyword evidence="10" id="KW-1185">Reference proteome</keyword>
<dbReference type="InterPro" id="IPR050601">
    <property type="entry name" value="CPA3_antiporter_subunitC"/>
</dbReference>
<dbReference type="Pfam" id="PF00420">
    <property type="entry name" value="Oxidored_q2"/>
    <property type="match status" value="1"/>
</dbReference>